<protein>
    <submittedName>
        <fullName evidence="2">PAS/PAC sensor-containing diguanylate cyclase</fullName>
    </submittedName>
</protein>
<evidence type="ECO:0000313" key="3">
    <source>
        <dbReference type="Proteomes" id="UP000004980"/>
    </source>
</evidence>
<dbReference type="InterPro" id="IPR043128">
    <property type="entry name" value="Rev_trsase/Diguanyl_cyclase"/>
</dbReference>
<dbReference type="EMBL" id="AKAU01000325">
    <property type="protein sequence ID" value="EIM93077.1"/>
    <property type="molecule type" value="Genomic_DNA"/>
</dbReference>
<dbReference type="PROSITE" id="PS50887">
    <property type="entry name" value="GGDEF"/>
    <property type="match status" value="1"/>
</dbReference>
<dbReference type="InterPro" id="IPR029787">
    <property type="entry name" value="Nucleotide_cyclase"/>
</dbReference>
<gene>
    <name evidence="2" type="ORF">WQE_51407</name>
</gene>
<dbReference type="Gene3D" id="3.30.70.270">
    <property type="match status" value="1"/>
</dbReference>
<name>A0ABN0F3B9_9BURK</name>
<feature type="domain" description="GGDEF" evidence="1">
    <location>
        <begin position="48"/>
        <end position="180"/>
    </location>
</feature>
<comment type="caution">
    <text evidence="2">The sequence shown here is derived from an EMBL/GenBank/DDBJ whole genome shotgun (WGS) entry which is preliminary data.</text>
</comment>
<dbReference type="PANTHER" id="PTHR46663:SF3">
    <property type="entry name" value="SLL0267 PROTEIN"/>
    <property type="match status" value="1"/>
</dbReference>
<dbReference type="PANTHER" id="PTHR46663">
    <property type="entry name" value="DIGUANYLATE CYCLASE DGCT-RELATED"/>
    <property type="match status" value="1"/>
</dbReference>
<dbReference type="InterPro" id="IPR052163">
    <property type="entry name" value="DGC-Regulatory_Protein"/>
</dbReference>
<dbReference type="InterPro" id="IPR000160">
    <property type="entry name" value="GGDEF_dom"/>
</dbReference>
<keyword evidence="3" id="KW-1185">Reference proteome</keyword>
<dbReference type="NCBIfam" id="TIGR00254">
    <property type="entry name" value="GGDEF"/>
    <property type="match status" value="1"/>
</dbReference>
<reference evidence="2 3" key="1">
    <citation type="journal article" date="2012" name="J. Bacteriol.">
        <title>Draft Genome Sequence of the Soil Bacterium Burkholderia terrae Strain BS001, Which Interacts with Fungal Surface Structures.</title>
        <authorList>
            <person name="Nazir R."/>
            <person name="Hansen M.A."/>
            <person name="Sorensen S."/>
            <person name="van Elsas J.D."/>
        </authorList>
    </citation>
    <scope>NUCLEOTIDE SEQUENCE [LARGE SCALE GENOMIC DNA]</scope>
    <source>
        <strain evidence="2 3">BS001</strain>
    </source>
</reference>
<sequence>MRARSERDAAKRQLEFLAHHDALTGTPNRLMLRERFAQAVRQASRSGTSVAVLLLDLDNFKFVNDSLGHDYGDRLLIEVTHKLKRRIRDAGSVYRYGGDEFVVLLHPVCELSLLESYVRKLIDAFTSPINVDDYAIDTTVSAGLSLFSDTLDQSRRPAALRGHCPAEIEADRQEHLSPVQ</sequence>
<proteinExistence type="predicted"/>
<organism evidence="2 3">
    <name type="scientific">Paraburkholderia hospita</name>
    <dbReference type="NCBI Taxonomy" id="169430"/>
    <lineage>
        <taxon>Bacteria</taxon>
        <taxon>Pseudomonadati</taxon>
        <taxon>Pseudomonadota</taxon>
        <taxon>Betaproteobacteria</taxon>
        <taxon>Burkholderiales</taxon>
        <taxon>Burkholderiaceae</taxon>
        <taxon>Paraburkholderia</taxon>
    </lineage>
</organism>
<dbReference type="CDD" id="cd01949">
    <property type="entry name" value="GGDEF"/>
    <property type="match status" value="1"/>
</dbReference>
<dbReference type="Pfam" id="PF00990">
    <property type="entry name" value="GGDEF"/>
    <property type="match status" value="1"/>
</dbReference>
<dbReference type="RefSeq" id="WP_009771578.1">
    <property type="nucleotide sequence ID" value="NZ_AKAU01000325.1"/>
</dbReference>
<dbReference type="SUPFAM" id="SSF55073">
    <property type="entry name" value="Nucleotide cyclase"/>
    <property type="match status" value="1"/>
</dbReference>
<accession>A0ABN0F3B9</accession>
<evidence type="ECO:0000313" key="2">
    <source>
        <dbReference type="EMBL" id="EIM93077.1"/>
    </source>
</evidence>
<evidence type="ECO:0000259" key="1">
    <source>
        <dbReference type="PROSITE" id="PS50887"/>
    </source>
</evidence>
<dbReference type="SMART" id="SM00267">
    <property type="entry name" value="GGDEF"/>
    <property type="match status" value="1"/>
</dbReference>
<dbReference type="Proteomes" id="UP000004980">
    <property type="component" value="Unassembled WGS sequence"/>
</dbReference>